<dbReference type="EMBL" id="JAGGLI010000014">
    <property type="protein sequence ID" value="MBP2027672.1"/>
    <property type="molecule type" value="Genomic_DNA"/>
</dbReference>
<dbReference type="CDD" id="cd11338">
    <property type="entry name" value="AmyAc_CMD"/>
    <property type="match status" value="1"/>
</dbReference>
<evidence type="ECO:0000259" key="3">
    <source>
        <dbReference type="SMART" id="SM00642"/>
    </source>
</evidence>
<dbReference type="SUPFAM" id="SSF51011">
    <property type="entry name" value="Glycosyl hydrolase domain"/>
    <property type="match status" value="1"/>
</dbReference>
<evidence type="ECO:0000256" key="1">
    <source>
        <dbReference type="ARBA" id="ARBA00022801"/>
    </source>
</evidence>
<dbReference type="PANTHER" id="PTHR10357:SF210">
    <property type="entry name" value="MALTODEXTRIN GLUCOSIDASE"/>
    <property type="match status" value="1"/>
</dbReference>
<dbReference type="RefSeq" id="WP_209660736.1">
    <property type="nucleotide sequence ID" value="NZ_JAGGLI010000014.1"/>
</dbReference>
<evidence type="ECO:0000313" key="5">
    <source>
        <dbReference type="Proteomes" id="UP001314903"/>
    </source>
</evidence>
<gene>
    <name evidence="4" type="ORF">J2Z35_001469</name>
</gene>
<keyword evidence="5" id="KW-1185">Reference proteome</keyword>
<dbReference type="GO" id="GO:0016798">
    <property type="term" value="F:hydrolase activity, acting on glycosyl bonds"/>
    <property type="evidence" value="ECO:0007669"/>
    <property type="project" value="UniProtKB-KW"/>
</dbReference>
<keyword evidence="2 4" id="KW-0326">Glycosidase</keyword>
<sequence length="625" mass="73316">MNDASNIGLYYDSWDTTFKEPFGAIKYGATICFRLSYEIPHLEKIERIDMEIIHENERFFVNLSKNHDFFYTYQTFEKPGIYFYKFVVYYEGKRYYLAPDYFNEGGKALIFEKEDVQSYQLTVHSDIEKVPNYYSEGVIYQIFVDRFYNSNSNGMPLCYRKNSFMYANWQDSPFYIKDSNGGIERWDFFGGNLRGIISKLDYLEELGVTCIYLNPIFEARSSHKYDTANYMKIDPLYGDEEDLKELIDISAKKEISIILDGVFSHTGSDSIYFNKYATYDTLGAYQSKDSPYYSWYKFTNYPHDYESWWGIGDLPNVNEMEPSYLEFITGENGVIAKWMKLGIKGFRLDVADELPEKFIRAIRHRIKKIDPQGVLLGEVWEDATNKIAYGERRAYLLGDSLDSVTAYPYRRVLINFLNQEITSSQFYNACMTFRENYPEEYYKSALKLIGSHDVKRIMTELGSVEKVKMAATLQLLFLGAVHIYYGDEVGLEGGSDPENRSTYPWENYCHLGICYDLRDNNPRNKKELLEHYKKLLKIRKEEDTIRKGSVEYIKISNDIIGYKRMLDEQEIMVIVNRADNEEVFTLEVTGEVYQSLFTFEEYHHIGEKIEIVIKGKDSLVIKKII</sequence>
<protein>
    <submittedName>
        <fullName evidence="4">Glycosidase</fullName>
    </submittedName>
</protein>
<dbReference type="PANTHER" id="PTHR10357">
    <property type="entry name" value="ALPHA-AMYLASE FAMILY MEMBER"/>
    <property type="match status" value="1"/>
</dbReference>
<dbReference type="InterPro" id="IPR017853">
    <property type="entry name" value="GH"/>
</dbReference>
<comment type="caution">
    <text evidence="4">The sequence shown here is derived from an EMBL/GenBank/DDBJ whole genome shotgun (WGS) entry which is preliminary data.</text>
</comment>
<dbReference type="Gene3D" id="2.60.40.1180">
    <property type="entry name" value="Golgi alpha-mannosidase II"/>
    <property type="match status" value="1"/>
</dbReference>
<evidence type="ECO:0000313" key="4">
    <source>
        <dbReference type="EMBL" id="MBP2027672.1"/>
    </source>
</evidence>
<evidence type="ECO:0000256" key="2">
    <source>
        <dbReference type="ARBA" id="ARBA00023295"/>
    </source>
</evidence>
<dbReference type="Gene3D" id="3.20.20.80">
    <property type="entry name" value="Glycosidases"/>
    <property type="match status" value="1"/>
</dbReference>
<reference evidence="4 5" key="1">
    <citation type="submission" date="2021-03" db="EMBL/GenBank/DDBJ databases">
        <title>Genomic Encyclopedia of Type Strains, Phase IV (KMG-IV): sequencing the most valuable type-strain genomes for metagenomic binning, comparative biology and taxonomic classification.</title>
        <authorList>
            <person name="Goeker M."/>
        </authorList>
    </citation>
    <scope>NUCLEOTIDE SEQUENCE [LARGE SCALE GENOMIC DNA]</scope>
    <source>
        <strain evidence="4 5">DSM 27512</strain>
    </source>
</reference>
<organism evidence="4 5">
    <name type="scientific">Acetoanaerobium pronyense</name>
    <dbReference type="NCBI Taxonomy" id="1482736"/>
    <lineage>
        <taxon>Bacteria</taxon>
        <taxon>Bacillati</taxon>
        <taxon>Bacillota</taxon>
        <taxon>Clostridia</taxon>
        <taxon>Peptostreptococcales</taxon>
        <taxon>Filifactoraceae</taxon>
        <taxon>Acetoanaerobium</taxon>
    </lineage>
</organism>
<accession>A0ABS4KIQ6</accession>
<dbReference type="SUPFAM" id="SSF51445">
    <property type="entry name" value="(Trans)glycosidases"/>
    <property type="match status" value="1"/>
</dbReference>
<proteinExistence type="predicted"/>
<dbReference type="InterPro" id="IPR045857">
    <property type="entry name" value="O16G_dom_2"/>
</dbReference>
<dbReference type="InterPro" id="IPR013780">
    <property type="entry name" value="Glyco_hydro_b"/>
</dbReference>
<name>A0ABS4KIQ6_9FIRM</name>
<dbReference type="InterPro" id="IPR006047">
    <property type="entry name" value="GH13_cat_dom"/>
</dbReference>
<dbReference type="Gene3D" id="3.90.400.10">
    <property type="entry name" value="Oligo-1,6-glucosidase, Domain 2"/>
    <property type="match status" value="1"/>
</dbReference>
<dbReference type="Proteomes" id="UP001314903">
    <property type="component" value="Unassembled WGS sequence"/>
</dbReference>
<keyword evidence="1" id="KW-0378">Hydrolase</keyword>
<dbReference type="SMART" id="SM00642">
    <property type="entry name" value="Aamy"/>
    <property type="match status" value="1"/>
</dbReference>
<dbReference type="Pfam" id="PF00128">
    <property type="entry name" value="Alpha-amylase"/>
    <property type="match status" value="1"/>
</dbReference>
<feature type="domain" description="Glycosyl hydrolase family 13 catalytic" evidence="3">
    <location>
        <begin position="141"/>
        <end position="539"/>
    </location>
</feature>